<evidence type="ECO:0000313" key="2">
    <source>
        <dbReference type="Proteomes" id="UP001569414"/>
    </source>
</evidence>
<comment type="caution">
    <text evidence="1">The sequence shown here is derived from an EMBL/GenBank/DDBJ whole genome shotgun (WGS) entry which is preliminary data.</text>
</comment>
<name>A0ABV4NRN0_9GAMM</name>
<dbReference type="SUPFAM" id="SSF110997">
    <property type="entry name" value="Sporulation related repeat"/>
    <property type="match status" value="1"/>
</dbReference>
<gene>
    <name evidence="1" type="ORF">ACCI51_15100</name>
</gene>
<keyword evidence="2" id="KW-1185">Reference proteome</keyword>
<proteinExistence type="predicted"/>
<dbReference type="InterPro" id="IPR036680">
    <property type="entry name" value="SPOR-like_sf"/>
</dbReference>
<dbReference type="Proteomes" id="UP001569414">
    <property type="component" value="Unassembled WGS sequence"/>
</dbReference>
<reference evidence="1 2" key="1">
    <citation type="submission" date="2024-08" db="EMBL/GenBank/DDBJ databases">
        <authorList>
            <person name="Ishaq N."/>
        </authorList>
    </citation>
    <scope>NUCLEOTIDE SEQUENCE [LARGE SCALE GENOMIC DNA]</scope>
    <source>
        <strain evidence="1 2">JCM 30400</strain>
    </source>
</reference>
<dbReference type="EMBL" id="JBGMEL010000015">
    <property type="protein sequence ID" value="MFA0791875.1"/>
    <property type="molecule type" value="Genomic_DNA"/>
</dbReference>
<organism evidence="1 2">
    <name type="scientific">Microbulbifer echini</name>
    <dbReference type="NCBI Taxonomy" id="1529067"/>
    <lineage>
        <taxon>Bacteria</taxon>
        <taxon>Pseudomonadati</taxon>
        <taxon>Pseudomonadota</taxon>
        <taxon>Gammaproteobacteria</taxon>
        <taxon>Cellvibrionales</taxon>
        <taxon>Microbulbiferaceae</taxon>
        <taxon>Microbulbifer</taxon>
    </lineage>
</organism>
<protein>
    <submittedName>
        <fullName evidence="1">SPOR domain-containing protein</fullName>
    </submittedName>
</protein>
<sequence length="229" mass="25867">MRWIALFLLLLNVGIFAWFALGSGAQEEAVRVTEEKVGVQNKRIILVGEVSPQTLPPLTDSPARSPVDHSAEQLCTLLGPFSEEHQGEAIVQRLKALQASAELRDIEMQGPMRYWVFLPPLNSRREAFNRLRELQAQGIDSYVIPKGALADGISFGIFSERKRAETLTDNLVGRGVRAQLREEPQTHRERWVVLAPGASDYLAPEFWHRLQQEYPELDRRRNLCAEVAG</sequence>
<dbReference type="RefSeq" id="WP_371844310.1">
    <property type="nucleotide sequence ID" value="NZ_JBGMEL010000015.1"/>
</dbReference>
<accession>A0ABV4NRN0</accession>
<evidence type="ECO:0000313" key="1">
    <source>
        <dbReference type="EMBL" id="MFA0791875.1"/>
    </source>
</evidence>